<feature type="compositionally biased region" description="Basic and acidic residues" evidence="1">
    <location>
        <begin position="149"/>
        <end position="159"/>
    </location>
</feature>
<name>A0A5C3PP50_9APHY</name>
<gene>
    <name evidence="2" type="ORF">K466DRAFT_582758</name>
</gene>
<keyword evidence="3" id="KW-1185">Reference proteome</keyword>
<organism evidence="2 3">
    <name type="scientific">Polyporus arcularius HHB13444</name>
    <dbReference type="NCBI Taxonomy" id="1314778"/>
    <lineage>
        <taxon>Eukaryota</taxon>
        <taxon>Fungi</taxon>
        <taxon>Dikarya</taxon>
        <taxon>Basidiomycota</taxon>
        <taxon>Agaricomycotina</taxon>
        <taxon>Agaricomycetes</taxon>
        <taxon>Polyporales</taxon>
        <taxon>Polyporaceae</taxon>
        <taxon>Polyporus</taxon>
    </lineage>
</organism>
<protein>
    <submittedName>
        <fullName evidence="2">Uncharacterized protein</fullName>
    </submittedName>
</protein>
<dbReference type="AlphaFoldDB" id="A0A5C3PP50"/>
<dbReference type="EMBL" id="ML211018">
    <property type="protein sequence ID" value="TFK91544.1"/>
    <property type="molecule type" value="Genomic_DNA"/>
</dbReference>
<evidence type="ECO:0000256" key="1">
    <source>
        <dbReference type="SAM" id="MobiDB-lite"/>
    </source>
</evidence>
<dbReference type="InParanoid" id="A0A5C3PP50"/>
<reference evidence="2 3" key="1">
    <citation type="journal article" date="2019" name="Nat. Ecol. Evol.">
        <title>Megaphylogeny resolves global patterns of mushroom evolution.</title>
        <authorList>
            <person name="Varga T."/>
            <person name="Krizsan K."/>
            <person name="Foldi C."/>
            <person name="Dima B."/>
            <person name="Sanchez-Garcia M."/>
            <person name="Sanchez-Ramirez S."/>
            <person name="Szollosi G.J."/>
            <person name="Szarkandi J.G."/>
            <person name="Papp V."/>
            <person name="Albert L."/>
            <person name="Andreopoulos W."/>
            <person name="Angelini C."/>
            <person name="Antonin V."/>
            <person name="Barry K.W."/>
            <person name="Bougher N.L."/>
            <person name="Buchanan P."/>
            <person name="Buyck B."/>
            <person name="Bense V."/>
            <person name="Catcheside P."/>
            <person name="Chovatia M."/>
            <person name="Cooper J."/>
            <person name="Damon W."/>
            <person name="Desjardin D."/>
            <person name="Finy P."/>
            <person name="Geml J."/>
            <person name="Haridas S."/>
            <person name="Hughes K."/>
            <person name="Justo A."/>
            <person name="Karasinski D."/>
            <person name="Kautmanova I."/>
            <person name="Kiss B."/>
            <person name="Kocsube S."/>
            <person name="Kotiranta H."/>
            <person name="LaButti K.M."/>
            <person name="Lechner B.E."/>
            <person name="Liimatainen K."/>
            <person name="Lipzen A."/>
            <person name="Lukacs Z."/>
            <person name="Mihaltcheva S."/>
            <person name="Morgado L.N."/>
            <person name="Niskanen T."/>
            <person name="Noordeloos M.E."/>
            <person name="Ohm R.A."/>
            <person name="Ortiz-Santana B."/>
            <person name="Ovrebo C."/>
            <person name="Racz N."/>
            <person name="Riley R."/>
            <person name="Savchenko A."/>
            <person name="Shiryaev A."/>
            <person name="Soop K."/>
            <person name="Spirin V."/>
            <person name="Szebenyi C."/>
            <person name="Tomsovsky M."/>
            <person name="Tulloss R.E."/>
            <person name="Uehling J."/>
            <person name="Grigoriev I.V."/>
            <person name="Vagvolgyi C."/>
            <person name="Papp T."/>
            <person name="Martin F.M."/>
            <person name="Miettinen O."/>
            <person name="Hibbett D.S."/>
            <person name="Nagy L.G."/>
        </authorList>
    </citation>
    <scope>NUCLEOTIDE SEQUENCE [LARGE SCALE GENOMIC DNA]</scope>
    <source>
        <strain evidence="2 3">HHB13444</strain>
    </source>
</reference>
<evidence type="ECO:0000313" key="3">
    <source>
        <dbReference type="Proteomes" id="UP000308197"/>
    </source>
</evidence>
<feature type="region of interest" description="Disordered" evidence="1">
    <location>
        <begin position="77"/>
        <end position="159"/>
    </location>
</feature>
<proteinExistence type="predicted"/>
<evidence type="ECO:0000313" key="2">
    <source>
        <dbReference type="EMBL" id="TFK91544.1"/>
    </source>
</evidence>
<feature type="compositionally biased region" description="Low complexity" evidence="1">
    <location>
        <begin position="86"/>
        <end position="104"/>
    </location>
</feature>
<dbReference type="Proteomes" id="UP000308197">
    <property type="component" value="Unassembled WGS sequence"/>
</dbReference>
<feature type="region of interest" description="Disordered" evidence="1">
    <location>
        <begin position="1"/>
        <end position="47"/>
    </location>
</feature>
<sequence length="159" mass="17053">MQVGHERRRTSETRVDSRHHPTTKFEVDASKSPSNSISDPRAHAHTKRFGIIDTSNEEDEHFYVSHTANTTRTVTTAITGRHSIKQQHQSQQQQQTSTRSSHPGIGAGAGAEDGGSARRRACDLASGNITATSPRTADIGRAGAGAGAGREEGRISDEV</sequence>
<accession>A0A5C3PP50</accession>
<feature type="compositionally biased region" description="Basic and acidic residues" evidence="1">
    <location>
        <begin position="9"/>
        <end position="29"/>
    </location>
</feature>